<gene>
    <name evidence="4" type="ORF">JOF36_001905</name>
</gene>
<evidence type="ECO:0000313" key="5">
    <source>
        <dbReference type="Proteomes" id="UP001519295"/>
    </source>
</evidence>
<comment type="caution">
    <text evidence="4">The sequence shown here is derived from an EMBL/GenBank/DDBJ whole genome shotgun (WGS) entry which is preliminary data.</text>
</comment>
<dbReference type="InterPro" id="IPR018376">
    <property type="entry name" value="Enoyl-CoA_hyd/isom_CS"/>
</dbReference>
<dbReference type="Pfam" id="PF00378">
    <property type="entry name" value="ECH_1"/>
    <property type="match status" value="1"/>
</dbReference>
<dbReference type="EMBL" id="JAGINU010000001">
    <property type="protein sequence ID" value="MBP2366209.1"/>
    <property type="molecule type" value="Genomic_DNA"/>
</dbReference>
<evidence type="ECO:0000313" key="4">
    <source>
        <dbReference type="EMBL" id="MBP2366209.1"/>
    </source>
</evidence>
<accession>A0ABS4VQL8</accession>
<dbReference type="SUPFAM" id="SSF52096">
    <property type="entry name" value="ClpP/crotonase"/>
    <property type="match status" value="1"/>
</dbReference>
<organism evidence="4 5">
    <name type="scientific">Pseudonocardia parietis</name>
    <dbReference type="NCBI Taxonomy" id="570936"/>
    <lineage>
        <taxon>Bacteria</taxon>
        <taxon>Bacillati</taxon>
        <taxon>Actinomycetota</taxon>
        <taxon>Actinomycetes</taxon>
        <taxon>Pseudonocardiales</taxon>
        <taxon>Pseudonocardiaceae</taxon>
        <taxon>Pseudonocardia</taxon>
    </lineage>
</organism>
<feature type="compositionally biased region" description="Basic and acidic residues" evidence="3">
    <location>
        <begin position="241"/>
        <end position="257"/>
    </location>
</feature>
<dbReference type="Gene3D" id="1.10.12.10">
    <property type="entry name" value="Lyase 2-enoyl-coa Hydratase, Chain A, domain 2"/>
    <property type="match status" value="1"/>
</dbReference>
<sequence>MTERPAGDAPGTLLVEHTDGVVVLTLNRPHRRNAIDRDTAELICAALDEFDEKDELRVAVLTGSPQSFSAGMDLKAFAETGQRPVVDRRGGFGIVAGPPRKPIIAAVEGPALGGGFEIALACDLIVAGEGATFGLPEVTRGLVASGGGVLRLPRRIPRNLATEMVLTGRPLSAARCAGLGLVNQVVPDGGALAAARALATEIAQNAPLAVQASKAVMAESVHWLGSEQFERQEELIGPVRRSEDAKEGARAFTERRAPRWRGC</sequence>
<evidence type="ECO:0000256" key="3">
    <source>
        <dbReference type="SAM" id="MobiDB-lite"/>
    </source>
</evidence>
<dbReference type="NCBIfam" id="NF006100">
    <property type="entry name" value="PRK08252.1"/>
    <property type="match status" value="1"/>
</dbReference>
<proteinExistence type="inferred from homology"/>
<dbReference type="PROSITE" id="PS00166">
    <property type="entry name" value="ENOYL_COA_HYDRATASE"/>
    <property type="match status" value="1"/>
</dbReference>
<comment type="similarity">
    <text evidence="1 2">Belongs to the enoyl-CoA hydratase/isomerase family.</text>
</comment>
<dbReference type="InterPro" id="IPR014748">
    <property type="entry name" value="Enoyl-CoA_hydra_C"/>
</dbReference>
<protein>
    <submittedName>
        <fullName evidence="4">Enoyl-CoA hydratase/carnithine racemase</fullName>
    </submittedName>
</protein>
<name>A0ABS4VQL8_9PSEU</name>
<dbReference type="PANTHER" id="PTHR43802">
    <property type="entry name" value="ENOYL-COA HYDRATASE"/>
    <property type="match status" value="1"/>
</dbReference>
<keyword evidence="5" id="KW-1185">Reference proteome</keyword>
<evidence type="ECO:0000256" key="2">
    <source>
        <dbReference type="RuleBase" id="RU003707"/>
    </source>
</evidence>
<dbReference type="Proteomes" id="UP001519295">
    <property type="component" value="Unassembled WGS sequence"/>
</dbReference>
<feature type="region of interest" description="Disordered" evidence="3">
    <location>
        <begin position="241"/>
        <end position="263"/>
    </location>
</feature>
<dbReference type="CDD" id="cd06558">
    <property type="entry name" value="crotonase-like"/>
    <property type="match status" value="1"/>
</dbReference>
<reference evidence="4 5" key="1">
    <citation type="submission" date="2021-03" db="EMBL/GenBank/DDBJ databases">
        <title>Sequencing the genomes of 1000 actinobacteria strains.</title>
        <authorList>
            <person name="Klenk H.-P."/>
        </authorList>
    </citation>
    <scope>NUCLEOTIDE SEQUENCE [LARGE SCALE GENOMIC DNA]</scope>
    <source>
        <strain evidence="4 5">DSM 45256</strain>
    </source>
</reference>
<dbReference type="InterPro" id="IPR001753">
    <property type="entry name" value="Enoyl-CoA_hydra/iso"/>
</dbReference>
<dbReference type="PANTHER" id="PTHR43802:SF1">
    <property type="entry name" value="IP11341P-RELATED"/>
    <property type="match status" value="1"/>
</dbReference>
<dbReference type="RefSeq" id="WP_210026225.1">
    <property type="nucleotide sequence ID" value="NZ_JAGINU010000001.1"/>
</dbReference>
<evidence type="ECO:0000256" key="1">
    <source>
        <dbReference type="ARBA" id="ARBA00005254"/>
    </source>
</evidence>
<dbReference type="InterPro" id="IPR029045">
    <property type="entry name" value="ClpP/crotonase-like_dom_sf"/>
</dbReference>
<dbReference type="Gene3D" id="3.90.226.10">
    <property type="entry name" value="2-enoyl-CoA Hydratase, Chain A, domain 1"/>
    <property type="match status" value="1"/>
</dbReference>